<proteinExistence type="inferred from homology"/>
<dbReference type="Gene3D" id="3.40.960.10">
    <property type="entry name" value="VSR Endonuclease"/>
    <property type="match status" value="1"/>
</dbReference>
<evidence type="ECO:0000256" key="5">
    <source>
        <dbReference type="ARBA" id="ARBA00023204"/>
    </source>
</evidence>
<keyword evidence="3" id="KW-0227">DNA damage</keyword>
<dbReference type="PATRIC" id="fig|1423733.4.peg.1188"/>
<dbReference type="AlphaFoldDB" id="A0A0R2BD14"/>
<name>A0A0R2BD14_SECCO</name>
<dbReference type="SUPFAM" id="SSF52980">
    <property type="entry name" value="Restriction endonuclease-like"/>
    <property type="match status" value="1"/>
</dbReference>
<keyword evidence="2 7" id="KW-0255">Endonuclease</keyword>
<evidence type="ECO:0000256" key="1">
    <source>
        <dbReference type="ARBA" id="ARBA00022722"/>
    </source>
</evidence>
<dbReference type="InterPro" id="IPR011335">
    <property type="entry name" value="Restrct_endonuc-II-like"/>
</dbReference>
<accession>A0A0R2BD14</accession>
<comment type="caution">
    <text evidence="7">The sequence shown here is derived from an EMBL/GenBank/DDBJ whole genome shotgun (WGS) entry which is preliminary data.</text>
</comment>
<dbReference type="NCBIfam" id="TIGR00632">
    <property type="entry name" value="vsr"/>
    <property type="match status" value="1"/>
</dbReference>
<comment type="similarity">
    <text evidence="6">Belongs to the Vsr family.</text>
</comment>
<evidence type="ECO:0000256" key="6">
    <source>
        <dbReference type="ARBA" id="ARBA00029466"/>
    </source>
</evidence>
<keyword evidence="1" id="KW-0540">Nuclease</keyword>
<dbReference type="EMBL" id="AYYR01000022">
    <property type="protein sequence ID" value="KRM76645.1"/>
    <property type="molecule type" value="Genomic_DNA"/>
</dbReference>
<keyword evidence="5" id="KW-0234">DNA repair</keyword>
<protein>
    <submittedName>
        <fullName evidence="7">Very-short-patch-repair endonuclease</fullName>
    </submittedName>
</protein>
<keyword evidence="4" id="KW-0378">Hydrolase</keyword>
<evidence type="ECO:0000313" key="8">
    <source>
        <dbReference type="Proteomes" id="UP000051845"/>
    </source>
</evidence>
<dbReference type="CDD" id="cd00221">
    <property type="entry name" value="Vsr"/>
    <property type="match status" value="1"/>
</dbReference>
<dbReference type="GO" id="GO:0004519">
    <property type="term" value="F:endonuclease activity"/>
    <property type="evidence" value="ECO:0007669"/>
    <property type="project" value="UniProtKB-KW"/>
</dbReference>
<sequence length="127" mass="15332">MSNVHLKGGKGEQILAKALWQNGYRYRKNDKSLPGSPDIAVLKYHLAIFVDGEFWHGYDWENRKKRLKRNRDYWIKKIEENMARDQRDDALLIEKGWQPIHFWEKKVLKNTDYCVSLVDYYVRSENR</sequence>
<evidence type="ECO:0000256" key="4">
    <source>
        <dbReference type="ARBA" id="ARBA00022801"/>
    </source>
</evidence>
<dbReference type="InterPro" id="IPR004603">
    <property type="entry name" value="DNA_mismatch_endonuc_vsr"/>
</dbReference>
<dbReference type="GO" id="GO:0006298">
    <property type="term" value="P:mismatch repair"/>
    <property type="evidence" value="ECO:0007669"/>
    <property type="project" value="InterPro"/>
</dbReference>
<evidence type="ECO:0000313" key="7">
    <source>
        <dbReference type="EMBL" id="KRM76645.1"/>
    </source>
</evidence>
<dbReference type="GO" id="GO:0016787">
    <property type="term" value="F:hydrolase activity"/>
    <property type="evidence" value="ECO:0007669"/>
    <property type="project" value="UniProtKB-KW"/>
</dbReference>
<gene>
    <name evidence="7" type="ORF">FC82_GL001125</name>
</gene>
<evidence type="ECO:0000256" key="2">
    <source>
        <dbReference type="ARBA" id="ARBA00022759"/>
    </source>
</evidence>
<organism evidence="7 8">
    <name type="scientific">Secundilactobacillus collinoides DSM 20515 = JCM 1123</name>
    <dbReference type="NCBI Taxonomy" id="1423733"/>
    <lineage>
        <taxon>Bacteria</taxon>
        <taxon>Bacillati</taxon>
        <taxon>Bacillota</taxon>
        <taxon>Bacilli</taxon>
        <taxon>Lactobacillales</taxon>
        <taxon>Lactobacillaceae</taxon>
        <taxon>Secundilactobacillus</taxon>
    </lineage>
</organism>
<reference evidence="7 8" key="1">
    <citation type="journal article" date="2015" name="Genome Announc.">
        <title>Expanding the biotechnology potential of lactobacilli through comparative genomics of 213 strains and associated genera.</title>
        <authorList>
            <person name="Sun Z."/>
            <person name="Harris H.M."/>
            <person name="McCann A."/>
            <person name="Guo C."/>
            <person name="Argimon S."/>
            <person name="Zhang W."/>
            <person name="Yang X."/>
            <person name="Jeffery I.B."/>
            <person name="Cooney J.C."/>
            <person name="Kagawa T.F."/>
            <person name="Liu W."/>
            <person name="Song Y."/>
            <person name="Salvetti E."/>
            <person name="Wrobel A."/>
            <person name="Rasinkangas P."/>
            <person name="Parkhill J."/>
            <person name="Rea M.C."/>
            <person name="O'Sullivan O."/>
            <person name="Ritari J."/>
            <person name="Douillard F.P."/>
            <person name="Paul Ross R."/>
            <person name="Yang R."/>
            <person name="Briner A.E."/>
            <person name="Felis G.E."/>
            <person name="de Vos W.M."/>
            <person name="Barrangou R."/>
            <person name="Klaenhammer T.R."/>
            <person name="Caufield P.W."/>
            <person name="Cui Y."/>
            <person name="Zhang H."/>
            <person name="O'Toole P.W."/>
        </authorList>
    </citation>
    <scope>NUCLEOTIDE SEQUENCE [LARGE SCALE GENOMIC DNA]</scope>
    <source>
        <strain evidence="7 8">DSM 20515</strain>
    </source>
</reference>
<dbReference type="Proteomes" id="UP000051845">
    <property type="component" value="Unassembled WGS sequence"/>
</dbReference>
<dbReference type="Pfam" id="PF03852">
    <property type="entry name" value="Vsr"/>
    <property type="match status" value="1"/>
</dbReference>
<evidence type="ECO:0000256" key="3">
    <source>
        <dbReference type="ARBA" id="ARBA00022763"/>
    </source>
</evidence>